<dbReference type="EnsemblBacteria" id="AAS97758">
    <property type="protein sequence ID" value="AAS97758"/>
    <property type="gene ID" value="DVU_3289"/>
</dbReference>
<reference evidence="1 2" key="1">
    <citation type="journal article" date="2004" name="Nat. Biotechnol.">
        <title>The genome sequence of the anaerobic, sulfate-reducing bacterium Desulfovibrio vulgaris Hildenborough.</title>
        <authorList>
            <person name="Heidelberg J.F."/>
            <person name="Seshadri R."/>
            <person name="Haveman S.A."/>
            <person name="Hemme C.L."/>
            <person name="Paulsen I.T."/>
            <person name="Kolonay J.F."/>
            <person name="Eisen J.A."/>
            <person name="Ward N."/>
            <person name="Methe B."/>
            <person name="Brinkac L.M."/>
            <person name="Daugherty S.C."/>
            <person name="Deboy R.T."/>
            <person name="Dodson R.J."/>
            <person name="Durkin A.S."/>
            <person name="Madupu R."/>
            <person name="Nelson W.C."/>
            <person name="Sullivan S.A."/>
            <person name="Fouts D."/>
            <person name="Haft D.H."/>
            <person name="Selengut J."/>
            <person name="Peterson J.D."/>
            <person name="Davidsen T.M."/>
            <person name="Zafar N."/>
            <person name="Zhou L."/>
            <person name="Radune D."/>
            <person name="Dimitrov G."/>
            <person name="Hance M."/>
            <person name="Tran K."/>
            <person name="Khouri H."/>
            <person name="Gill J."/>
            <person name="Utterback T.R."/>
            <person name="Feldblyum T.V."/>
            <person name="Wall J.D."/>
            <person name="Voordouw G."/>
            <person name="Fraser C.M."/>
        </authorList>
    </citation>
    <scope>NUCLEOTIDE SEQUENCE [LARGE SCALE GENOMIC DNA]</scope>
    <source>
        <strain evidence="2">ATCC 29579 / DSM 644 / NCIMB 8303 / VKM B-1760 / Hildenborough</strain>
    </source>
</reference>
<accession>Q725Y5</accession>
<proteinExistence type="predicted"/>
<organism evidence="1 2">
    <name type="scientific">Nitratidesulfovibrio vulgaris (strain ATCC 29579 / DSM 644 / CCUG 34227 / NCIMB 8303 / VKM B-1760 / Hildenborough)</name>
    <name type="common">Desulfovibrio vulgaris</name>
    <dbReference type="NCBI Taxonomy" id="882"/>
    <lineage>
        <taxon>Bacteria</taxon>
        <taxon>Pseudomonadati</taxon>
        <taxon>Thermodesulfobacteriota</taxon>
        <taxon>Desulfovibrionia</taxon>
        <taxon>Desulfovibrionales</taxon>
        <taxon>Desulfovibrionaceae</taxon>
        <taxon>Nitratidesulfovibrio</taxon>
    </lineage>
</organism>
<dbReference type="HOGENOM" id="CLU_3042811_0_0_7"/>
<dbReference type="PaxDb" id="882-DVU_3289"/>
<evidence type="ECO:0000313" key="1">
    <source>
        <dbReference type="EMBL" id="AAS97758.1"/>
    </source>
</evidence>
<sequence>MASMGETGDVEVRANRRHMRVLRGDCAGPWPWWCDDGRFRRREPRNMSEYQKWQ</sequence>
<dbReference type="Proteomes" id="UP000002194">
    <property type="component" value="Chromosome"/>
</dbReference>
<evidence type="ECO:0000313" key="2">
    <source>
        <dbReference type="Proteomes" id="UP000002194"/>
    </source>
</evidence>
<gene>
    <name evidence="1" type="ordered locus">DVU_3289</name>
</gene>
<protein>
    <submittedName>
        <fullName evidence="1">Uncharacterized protein</fullName>
    </submittedName>
</protein>
<dbReference type="STRING" id="882.DVU_3289"/>
<dbReference type="EMBL" id="AE017285">
    <property type="protein sequence ID" value="AAS97758.1"/>
    <property type="molecule type" value="Genomic_DNA"/>
</dbReference>
<keyword evidence="2" id="KW-1185">Reference proteome</keyword>
<name>Q725Y5_NITV2</name>
<dbReference type="AlphaFoldDB" id="Q725Y5"/>
<dbReference type="KEGG" id="dvu:DVU_3289"/>